<protein>
    <recommendedName>
        <fullName evidence="1">DUF8094 domain-containing protein</fullName>
    </recommendedName>
</protein>
<reference evidence="3" key="1">
    <citation type="journal article" date="2019" name="Int. J. Syst. Evol. Microbiol.">
        <title>The Global Catalogue of Microorganisms (GCM) 10K type strain sequencing project: providing services to taxonomists for standard genome sequencing and annotation.</title>
        <authorList>
            <consortium name="The Broad Institute Genomics Platform"/>
            <consortium name="The Broad Institute Genome Sequencing Center for Infectious Disease"/>
            <person name="Wu L."/>
            <person name="Ma J."/>
        </authorList>
    </citation>
    <scope>NUCLEOTIDE SEQUENCE [LARGE SCALE GENOMIC DNA]</scope>
    <source>
        <strain evidence="3">JCM 3369</strain>
    </source>
</reference>
<gene>
    <name evidence="2" type="ORF">ACFQKB_30570</name>
</gene>
<proteinExistence type="predicted"/>
<dbReference type="Proteomes" id="UP001596380">
    <property type="component" value="Unassembled WGS sequence"/>
</dbReference>
<dbReference type="InterPro" id="IPR058407">
    <property type="entry name" value="DUF8094"/>
</dbReference>
<evidence type="ECO:0000259" key="1">
    <source>
        <dbReference type="Pfam" id="PF26366"/>
    </source>
</evidence>
<evidence type="ECO:0000313" key="2">
    <source>
        <dbReference type="EMBL" id="MFC6884139.1"/>
    </source>
</evidence>
<feature type="domain" description="DUF8094" evidence="1">
    <location>
        <begin position="36"/>
        <end position="298"/>
    </location>
</feature>
<evidence type="ECO:0000313" key="3">
    <source>
        <dbReference type="Proteomes" id="UP001596380"/>
    </source>
</evidence>
<name>A0ABW2CTV5_9ACTN</name>
<organism evidence="2 3">
    <name type="scientific">Actinomadura yumaensis</name>
    <dbReference type="NCBI Taxonomy" id="111807"/>
    <lineage>
        <taxon>Bacteria</taxon>
        <taxon>Bacillati</taxon>
        <taxon>Actinomycetota</taxon>
        <taxon>Actinomycetes</taxon>
        <taxon>Streptosporangiales</taxon>
        <taxon>Thermomonosporaceae</taxon>
        <taxon>Actinomadura</taxon>
    </lineage>
</organism>
<dbReference type="PROSITE" id="PS51257">
    <property type="entry name" value="PROKAR_LIPOPROTEIN"/>
    <property type="match status" value="1"/>
</dbReference>
<accession>A0ABW2CTV5</accession>
<dbReference type="EMBL" id="JBHSXS010000024">
    <property type="protein sequence ID" value="MFC6884139.1"/>
    <property type="molecule type" value="Genomic_DNA"/>
</dbReference>
<sequence>MRRFVALCLAGVSVLAGCSDGGADTGTADAADTGDPAVSADESGKVLDAWAERHNEAITSGDERLWRDTVAGALAAPVGARVRTYGKMPGSAKISLHNPVLYVPRQEGYPKWFAAALLERSDGKEQQILAVFVQERAKDDWRAAHWLAFKGRPPELAYDSQGYAIPASGRDLPAAHAAYLTAGDESGLVPDQVSVKARATARGDWRTGPGRVTPGPGVPYALRTKDGGSLVWYGLTQRQELTGGSASRLPGELRDYLAKDGDDPEGTVQAMWQWLAIGYSPAAGKGRVLGESVSLTSALVH</sequence>
<dbReference type="RefSeq" id="WP_160822044.1">
    <property type="nucleotide sequence ID" value="NZ_JBHSXS010000024.1"/>
</dbReference>
<dbReference type="Pfam" id="PF26366">
    <property type="entry name" value="DUF8094"/>
    <property type="match status" value="1"/>
</dbReference>
<comment type="caution">
    <text evidence="2">The sequence shown here is derived from an EMBL/GenBank/DDBJ whole genome shotgun (WGS) entry which is preliminary data.</text>
</comment>
<keyword evidence="3" id="KW-1185">Reference proteome</keyword>